<name>A0AA88DVI3_FICCA</name>
<gene>
    <name evidence="1" type="ORF">TIFTF001_031006</name>
</gene>
<dbReference type="Proteomes" id="UP001187192">
    <property type="component" value="Unassembled WGS sequence"/>
</dbReference>
<protein>
    <submittedName>
        <fullName evidence="1">Uncharacterized protein</fullName>
    </submittedName>
</protein>
<keyword evidence="2" id="KW-1185">Reference proteome</keyword>
<dbReference type="AlphaFoldDB" id="A0AA88DVI3"/>
<dbReference type="EMBL" id="BTGU01000119">
    <property type="protein sequence ID" value="GMN61900.1"/>
    <property type="molecule type" value="Genomic_DNA"/>
</dbReference>
<organism evidence="1 2">
    <name type="scientific">Ficus carica</name>
    <name type="common">Common fig</name>
    <dbReference type="NCBI Taxonomy" id="3494"/>
    <lineage>
        <taxon>Eukaryota</taxon>
        <taxon>Viridiplantae</taxon>
        <taxon>Streptophyta</taxon>
        <taxon>Embryophyta</taxon>
        <taxon>Tracheophyta</taxon>
        <taxon>Spermatophyta</taxon>
        <taxon>Magnoliopsida</taxon>
        <taxon>eudicotyledons</taxon>
        <taxon>Gunneridae</taxon>
        <taxon>Pentapetalae</taxon>
        <taxon>rosids</taxon>
        <taxon>fabids</taxon>
        <taxon>Rosales</taxon>
        <taxon>Moraceae</taxon>
        <taxon>Ficeae</taxon>
        <taxon>Ficus</taxon>
    </lineage>
</organism>
<reference evidence="1" key="1">
    <citation type="submission" date="2023-07" db="EMBL/GenBank/DDBJ databases">
        <title>draft genome sequence of fig (Ficus carica).</title>
        <authorList>
            <person name="Takahashi T."/>
            <person name="Nishimura K."/>
        </authorList>
    </citation>
    <scope>NUCLEOTIDE SEQUENCE</scope>
</reference>
<evidence type="ECO:0000313" key="1">
    <source>
        <dbReference type="EMBL" id="GMN61900.1"/>
    </source>
</evidence>
<sequence>MALTTGGGRGWIHEELGAATDLENLDGRRGLSRYSNGTGWGRGMLSHSHPRHQNHPHPRLYPCFNRSGTGDGNFLSKELFSYPVSAFPVPAPVSFGNKISSPSPSPSPKFVLHPRPVQGESLRSSIPAENIVNPRLKTDSLRSLDPMESLLRGGGRGWIRDRAWSQWNRRRGRLRTELRQIWKMAGVGFGK</sequence>
<proteinExistence type="predicted"/>
<accession>A0AA88DVI3</accession>
<comment type="caution">
    <text evidence="1">The sequence shown here is derived from an EMBL/GenBank/DDBJ whole genome shotgun (WGS) entry which is preliminary data.</text>
</comment>
<evidence type="ECO:0000313" key="2">
    <source>
        <dbReference type="Proteomes" id="UP001187192"/>
    </source>
</evidence>